<dbReference type="Proteomes" id="UP000823775">
    <property type="component" value="Unassembled WGS sequence"/>
</dbReference>
<keyword evidence="3" id="KW-1185">Reference proteome</keyword>
<proteinExistence type="predicted"/>
<name>A0ABS8RJJ8_DATST</name>
<organism evidence="2 3">
    <name type="scientific">Datura stramonium</name>
    <name type="common">Jimsonweed</name>
    <name type="synonym">Common thornapple</name>
    <dbReference type="NCBI Taxonomy" id="4076"/>
    <lineage>
        <taxon>Eukaryota</taxon>
        <taxon>Viridiplantae</taxon>
        <taxon>Streptophyta</taxon>
        <taxon>Embryophyta</taxon>
        <taxon>Tracheophyta</taxon>
        <taxon>Spermatophyta</taxon>
        <taxon>Magnoliopsida</taxon>
        <taxon>eudicotyledons</taxon>
        <taxon>Gunneridae</taxon>
        <taxon>Pentapetalae</taxon>
        <taxon>asterids</taxon>
        <taxon>lamiids</taxon>
        <taxon>Solanales</taxon>
        <taxon>Solanaceae</taxon>
        <taxon>Solanoideae</taxon>
        <taxon>Datureae</taxon>
        <taxon>Datura</taxon>
    </lineage>
</organism>
<reference evidence="2 3" key="1">
    <citation type="journal article" date="2021" name="BMC Genomics">
        <title>Datura genome reveals duplications of psychoactive alkaloid biosynthetic genes and high mutation rate following tissue culture.</title>
        <authorList>
            <person name="Rajewski A."/>
            <person name="Carter-House D."/>
            <person name="Stajich J."/>
            <person name="Litt A."/>
        </authorList>
    </citation>
    <scope>NUCLEOTIDE SEQUENCE [LARGE SCALE GENOMIC DNA]</scope>
    <source>
        <strain evidence="2">AR-01</strain>
    </source>
</reference>
<comment type="caution">
    <text evidence="2">The sequence shown here is derived from an EMBL/GenBank/DDBJ whole genome shotgun (WGS) entry which is preliminary data.</text>
</comment>
<accession>A0ABS8RJJ8</accession>
<gene>
    <name evidence="2" type="ORF">HAX54_020750</name>
</gene>
<dbReference type="EMBL" id="JACEIK010000025">
    <property type="protein sequence ID" value="MCD7446972.1"/>
    <property type="molecule type" value="Genomic_DNA"/>
</dbReference>
<protein>
    <submittedName>
        <fullName evidence="2">Uncharacterized protein</fullName>
    </submittedName>
</protein>
<evidence type="ECO:0000313" key="3">
    <source>
        <dbReference type="Proteomes" id="UP000823775"/>
    </source>
</evidence>
<evidence type="ECO:0000313" key="2">
    <source>
        <dbReference type="EMBL" id="MCD7446972.1"/>
    </source>
</evidence>
<evidence type="ECO:0000256" key="1">
    <source>
        <dbReference type="SAM" id="MobiDB-lite"/>
    </source>
</evidence>
<feature type="region of interest" description="Disordered" evidence="1">
    <location>
        <begin position="71"/>
        <end position="92"/>
    </location>
</feature>
<sequence length="92" mass="10371">MIQKEEIPVVLLLNEEENDHSDHPLPKEAFISSIAKRSGHNHNWSRWKVHLQHYLQQLTFVRLLNSIVNPEAAGGAGGGRNDPHGDNLKSTM</sequence>
<feature type="compositionally biased region" description="Basic and acidic residues" evidence="1">
    <location>
        <begin position="81"/>
        <end position="92"/>
    </location>
</feature>